<feature type="non-terminal residue" evidence="1">
    <location>
        <position position="126"/>
    </location>
</feature>
<protein>
    <submittedName>
        <fullName evidence="1">Uncharacterized protein</fullName>
    </submittedName>
</protein>
<name>A0A7R8ZVP3_9CRUS</name>
<dbReference type="AlphaFoldDB" id="A0A7R8ZVP3"/>
<organism evidence="1">
    <name type="scientific">Cyprideis torosa</name>
    <dbReference type="NCBI Taxonomy" id="163714"/>
    <lineage>
        <taxon>Eukaryota</taxon>
        <taxon>Metazoa</taxon>
        <taxon>Ecdysozoa</taxon>
        <taxon>Arthropoda</taxon>
        <taxon>Crustacea</taxon>
        <taxon>Oligostraca</taxon>
        <taxon>Ostracoda</taxon>
        <taxon>Podocopa</taxon>
        <taxon>Podocopida</taxon>
        <taxon>Cytherocopina</taxon>
        <taxon>Cytheroidea</taxon>
        <taxon>Cytherideidae</taxon>
        <taxon>Cyprideis</taxon>
    </lineage>
</organism>
<dbReference type="OrthoDB" id="422637at2759"/>
<sequence>NALDKVSHSERLEVYYKYGRQLVKLAESIGRLVLAMREMTRLAGFTARVTELIDVLKDVQKGRYERTMLAGNKSTGGPLELAEGLTDEDLADDDSKVVPGKSHRAAQDFGFSPNTGKVRGFNRSLG</sequence>
<feature type="non-terminal residue" evidence="1">
    <location>
        <position position="1"/>
    </location>
</feature>
<evidence type="ECO:0000313" key="1">
    <source>
        <dbReference type="EMBL" id="CAD7238253.1"/>
    </source>
</evidence>
<dbReference type="EMBL" id="OB698544">
    <property type="protein sequence ID" value="CAD7238253.1"/>
    <property type="molecule type" value="Genomic_DNA"/>
</dbReference>
<proteinExistence type="predicted"/>
<accession>A0A7R8ZVP3</accession>
<gene>
    <name evidence="1" type="ORF">CTOB1V02_LOCUS16068</name>
</gene>
<reference evidence="1" key="1">
    <citation type="submission" date="2020-11" db="EMBL/GenBank/DDBJ databases">
        <authorList>
            <person name="Tran Van P."/>
        </authorList>
    </citation>
    <scope>NUCLEOTIDE SEQUENCE</scope>
</reference>